<keyword evidence="9" id="KW-0732">Signal</keyword>
<keyword evidence="6 9" id="KW-0564">Palmitate</keyword>
<dbReference type="InterPro" id="IPR003423">
    <property type="entry name" value="OMP_efflux"/>
</dbReference>
<evidence type="ECO:0000256" key="3">
    <source>
        <dbReference type="ARBA" id="ARBA00022452"/>
    </source>
</evidence>
<evidence type="ECO:0000256" key="9">
    <source>
        <dbReference type="RuleBase" id="RU362097"/>
    </source>
</evidence>
<dbReference type="InterPro" id="IPR010131">
    <property type="entry name" value="MdtP/NodT-like"/>
</dbReference>
<feature type="chain" id="PRO_5025709459" evidence="9">
    <location>
        <begin position="21"/>
        <end position="467"/>
    </location>
</feature>
<evidence type="ECO:0000256" key="8">
    <source>
        <dbReference type="ARBA" id="ARBA00023288"/>
    </source>
</evidence>
<organism evidence="11">
    <name type="scientific">Pseudomonas helleri</name>
    <dbReference type="NCBI Taxonomy" id="1608996"/>
    <lineage>
        <taxon>Bacteria</taxon>
        <taxon>Pseudomonadati</taxon>
        <taxon>Pseudomonadota</taxon>
        <taxon>Gammaproteobacteria</taxon>
        <taxon>Pseudomonadales</taxon>
        <taxon>Pseudomonadaceae</taxon>
        <taxon>Pseudomonas</taxon>
    </lineage>
</organism>
<dbReference type="PANTHER" id="PTHR30203:SF32">
    <property type="entry name" value="CATION EFFLUX SYSTEM PROTEIN CUSC"/>
    <property type="match status" value="1"/>
</dbReference>
<dbReference type="NCBIfam" id="TIGR01845">
    <property type="entry name" value="outer_NodT"/>
    <property type="match status" value="1"/>
</dbReference>
<evidence type="ECO:0000256" key="4">
    <source>
        <dbReference type="ARBA" id="ARBA00022692"/>
    </source>
</evidence>
<protein>
    <submittedName>
        <fullName evidence="11">Efflux transporter outer membrane subunit</fullName>
    </submittedName>
</protein>
<proteinExistence type="inferred from homology"/>
<dbReference type="Gene3D" id="1.20.1600.10">
    <property type="entry name" value="Outer membrane efflux proteins (OEP)"/>
    <property type="match status" value="1"/>
</dbReference>
<feature type="region of interest" description="Disordered" evidence="10">
    <location>
        <begin position="103"/>
        <end position="129"/>
    </location>
</feature>
<accession>A0A6A7YWR1</accession>
<reference evidence="11" key="1">
    <citation type="submission" date="2019-10" db="EMBL/GenBank/DDBJ databases">
        <title>Evaluation of single-gene subtyping targets for Pseudomonas.</title>
        <authorList>
            <person name="Reichler S.J."/>
            <person name="Orsi R.H."/>
            <person name="Wiedmann M."/>
            <person name="Martin N.H."/>
            <person name="Murphy S.I."/>
        </authorList>
    </citation>
    <scope>NUCLEOTIDE SEQUENCE</scope>
    <source>
        <strain evidence="11">FSL R10-2339</strain>
    </source>
</reference>
<keyword evidence="8 9" id="KW-0449">Lipoprotein</keyword>
<dbReference type="GO" id="GO:0015562">
    <property type="term" value="F:efflux transmembrane transporter activity"/>
    <property type="evidence" value="ECO:0007669"/>
    <property type="project" value="InterPro"/>
</dbReference>
<evidence type="ECO:0000256" key="6">
    <source>
        <dbReference type="ARBA" id="ARBA00023139"/>
    </source>
</evidence>
<gene>
    <name evidence="11" type="ORF">GHN86_06555</name>
</gene>
<keyword evidence="4 9" id="KW-0812">Transmembrane</keyword>
<dbReference type="EMBL" id="WIWC01000007">
    <property type="protein sequence ID" value="MQT79729.1"/>
    <property type="molecule type" value="Genomic_DNA"/>
</dbReference>
<dbReference type="PANTHER" id="PTHR30203">
    <property type="entry name" value="OUTER MEMBRANE CATION EFFLUX PROTEIN"/>
    <property type="match status" value="1"/>
</dbReference>
<dbReference type="Gene3D" id="2.20.200.10">
    <property type="entry name" value="Outer membrane efflux proteins (OEP)"/>
    <property type="match status" value="1"/>
</dbReference>
<dbReference type="AlphaFoldDB" id="A0A6A7YWR1"/>
<evidence type="ECO:0000256" key="5">
    <source>
        <dbReference type="ARBA" id="ARBA00023136"/>
    </source>
</evidence>
<comment type="caution">
    <text evidence="11">The sequence shown here is derived from an EMBL/GenBank/DDBJ whole genome shotgun (WGS) entry which is preliminary data.</text>
</comment>
<dbReference type="PROSITE" id="PS51257">
    <property type="entry name" value="PROKAR_LIPOPROTEIN"/>
    <property type="match status" value="1"/>
</dbReference>
<evidence type="ECO:0000256" key="2">
    <source>
        <dbReference type="ARBA" id="ARBA00007613"/>
    </source>
</evidence>
<comment type="subcellular location">
    <subcellularLocation>
        <location evidence="1 9">Cell outer membrane</location>
        <topology evidence="1 9">Lipid-anchor</topology>
    </subcellularLocation>
</comment>
<comment type="similarity">
    <text evidence="2 9">Belongs to the outer membrane factor (OMF) (TC 1.B.17) family.</text>
</comment>
<keyword evidence="5 9" id="KW-0472">Membrane</keyword>
<keyword evidence="3 9" id="KW-1134">Transmembrane beta strand</keyword>
<dbReference type="GO" id="GO:0009279">
    <property type="term" value="C:cell outer membrane"/>
    <property type="evidence" value="ECO:0007669"/>
    <property type="project" value="UniProtKB-SubCell"/>
</dbReference>
<name>A0A6A7YWR1_9PSED</name>
<keyword evidence="7" id="KW-0998">Cell outer membrane</keyword>
<evidence type="ECO:0000313" key="11">
    <source>
        <dbReference type="EMBL" id="MQT79729.1"/>
    </source>
</evidence>
<evidence type="ECO:0000256" key="1">
    <source>
        <dbReference type="ARBA" id="ARBA00004459"/>
    </source>
</evidence>
<feature type="compositionally biased region" description="Polar residues" evidence="10">
    <location>
        <begin position="115"/>
        <end position="129"/>
    </location>
</feature>
<evidence type="ECO:0000256" key="10">
    <source>
        <dbReference type="SAM" id="MobiDB-lite"/>
    </source>
</evidence>
<evidence type="ECO:0000256" key="7">
    <source>
        <dbReference type="ARBA" id="ARBA00023237"/>
    </source>
</evidence>
<dbReference type="RefSeq" id="WP_153386255.1">
    <property type="nucleotide sequence ID" value="NZ_WIWC01000007.1"/>
</dbReference>
<feature type="signal peptide" evidence="9">
    <location>
        <begin position="1"/>
        <end position="20"/>
    </location>
</feature>
<sequence length="467" mass="50799">MTFKPLLLVMAMTLAGCSMIPDYQRPEAPIPQAFPQGAAYAQPQGTHTAQIGWRSFFKDPALHRLVDLALENNRDLRKVALNVAAYRAQYGIQGSALLPQVDIEGSGGRSRTPADLSSTGQQGTDGDNSLQVGLTRYELDVWGRIRSLDRNALETYLASEETRRSVQIGLVAEVAMAYLSWETDKQLQAVTRSTLENYRHNLELIQASSEAGTASDLDVRQARTLVDSARGQVQAYTRQVALGANALRILLGASIPNGLPESNLNAQLMADIPAGLPANLLQQRPDIRAAEHQLLAANANIGAARAAFFPSITLTAGAGTASSQLSGLFNGGSEAWSFMPQIHLPIFTGGRLKASLDYAKIQKDMGVANYEQTIQVSFREVSDALAAMGTWSEQLKSQQDLVRATDEYTQMALQRYEEGVDSYMTLLDAQRQLLSARQQLLNGHLSSLSTQIQLYKALGGGWTETKT</sequence>
<dbReference type="Pfam" id="PF02321">
    <property type="entry name" value="OEP"/>
    <property type="match status" value="2"/>
</dbReference>
<dbReference type="SUPFAM" id="SSF56954">
    <property type="entry name" value="Outer membrane efflux proteins (OEP)"/>
    <property type="match status" value="1"/>
</dbReference>